<dbReference type="RefSeq" id="XP_031569125.1">
    <property type="nucleotide sequence ID" value="XM_031713265.1"/>
</dbReference>
<accession>A0A6P8IRX4</accession>
<keyword evidence="1" id="KW-0732">Signal</keyword>
<gene>
    <name evidence="5" type="primary">LOC116303684</name>
</gene>
<dbReference type="SMART" id="SM00194">
    <property type="entry name" value="PTPc"/>
    <property type="match status" value="1"/>
</dbReference>
<evidence type="ECO:0000256" key="1">
    <source>
        <dbReference type="SAM" id="SignalP"/>
    </source>
</evidence>
<protein>
    <submittedName>
        <fullName evidence="5">Receptor-type tyrosine-protein phosphatase S-like</fullName>
    </submittedName>
</protein>
<dbReference type="KEGG" id="aten:116303684"/>
<feature type="signal peptide" evidence="1">
    <location>
        <begin position="1"/>
        <end position="19"/>
    </location>
</feature>
<evidence type="ECO:0000313" key="5">
    <source>
        <dbReference type="RefSeq" id="XP_031569125.1"/>
    </source>
</evidence>
<evidence type="ECO:0000259" key="2">
    <source>
        <dbReference type="PROSITE" id="PS50055"/>
    </source>
</evidence>
<sequence>MHRFCFALLLFLFQRKCHQYWPDKNSARYSDIIVTNHKTEVFADFTIRTFFVSKDGMPNRKVLHFHFTAWPDKGVPVHATAALAFRRKVLAMSSDDNRPMAIHCSAGVGRTGTYIMIDAMLRQAQTEQQTLDIPGYLHAIRDDRPYMVQTLEQYIFVNMAVHEALTCGNTEIQAHGLHSIMHRLSTVDKRHKRTGYALEFQRLEAVTSQNSQENFDIGLAKENTKKNRYPNIVATNGSRVILSTDETENKADYVNAASIFDLVDGAKGDYINASFVHVSCSGELQVSYKNSIK</sequence>
<dbReference type="PANTHER" id="PTHR19134:SF561">
    <property type="entry name" value="PROTEIN TYROSINE PHOSPHATASE 36E, ISOFORM A"/>
    <property type="match status" value="1"/>
</dbReference>
<dbReference type="SMART" id="SM00404">
    <property type="entry name" value="PTPc_motif"/>
    <property type="match status" value="1"/>
</dbReference>
<dbReference type="InterPro" id="IPR000387">
    <property type="entry name" value="Tyr_Pase_dom"/>
</dbReference>
<dbReference type="InterPro" id="IPR029021">
    <property type="entry name" value="Prot-tyrosine_phosphatase-like"/>
</dbReference>
<reference evidence="5" key="1">
    <citation type="submission" date="2025-08" db="UniProtKB">
        <authorList>
            <consortium name="RefSeq"/>
        </authorList>
    </citation>
    <scope>IDENTIFICATION</scope>
</reference>
<dbReference type="InterPro" id="IPR003595">
    <property type="entry name" value="Tyr_Pase_cat"/>
</dbReference>
<dbReference type="OrthoDB" id="5982279at2759"/>
<name>A0A6P8IRX4_ACTTE</name>
<dbReference type="PROSITE" id="PS00383">
    <property type="entry name" value="TYR_PHOSPHATASE_1"/>
    <property type="match status" value="1"/>
</dbReference>
<dbReference type="GO" id="GO:0004725">
    <property type="term" value="F:protein tyrosine phosphatase activity"/>
    <property type="evidence" value="ECO:0007669"/>
    <property type="project" value="InterPro"/>
</dbReference>
<evidence type="ECO:0000259" key="3">
    <source>
        <dbReference type="PROSITE" id="PS50056"/>
    </source>
</evidence>
<feature type="domain" description="Tyrosine-protein phosphatase" evidence="2">
    <location>
        <begin position="196"/>
        <end position="293"/>
    </location>
</feature>
<organism evidence="4 5">
    <name type="scientific">Actinia tenebrosa</name>
    <name type="common">Australian red waratah sea anemone</name>
    <dbReference type="NCBI Taxonomy" id="6105"/>
    <lineage>
        <taxon>Eukaryota</taxon>
        <taxon>Metazoa</taxon>
        <taxon>Cnidaria</taxon>
        <taxon>Anthozoa</taxon>
        <taxon>Hexacorallia</taxon>
        <taxon>Actiniaria</taxon>
        <taxon>Actiniidae</taxon>
        <taxon>Actinia</taxon>
    </lineage>
</organism>
<dbReference type="GeneID" id="116303684"/>
<dbReference type="Pfam" id="PF00102">
    <property type="entry name" value="Y_phosphatase"/>
    <property type="match status" value="2"/>
</dbReference>
<dbReference type="InterPro" id="IPR016130">
    <property type="entry name" value="Tyr_Pase_AS"/>
</dbReference>
<dbReference type="PROSITE" id="PS50055">
    <property type="entry name" value="TYR_PHOSPHATASE_PTP"/>
    <property type="match status" value="2"/>
</dbReference>
<proteinExistence type="predicted"/>
<dbReference type="PANTHER" id="PTHR19134">
    <property type="entry name" value="RECEPTOR-TYPE TYROSINE-PROTEIN PHOSPHATASE"/>
    <property type="match status" value="1"/>
</dbReference>
<dbReference type="SUPFAM" id="SSF52799">
    <property type="entry name" value="(Phosphotyrosine protein) phosphatases II"/>
    <property type="match status" value="2"/>
</dbReference>
<dbReference type="Gene3D" id="3.90.190.10">
    <property type="entry name" value="Protein tyrosine phosphatase superfamily"/>
    <property type="match status" value="2"/>
</dbReference>
<dbReference type="FunFam" id="3.90.190.10:FF:000185">
    <property type="entry name" value="Predicted protein"/>
    <property type="match status" value="1"/>
</dbReference>
<keyword evidence="4" id="KW-1185">Reference proteome</keyword>
<dbReference type="Proteomes" id="UP000515163">
    <property type="component" value="Unplaced"/>
</dbReference>
<dbReference type="PROSITE" id="PS50056">
    <property type="entry name" value="TYR_PHOSPHATASE_2"/>
    <property type="match status" value="1"/>
</dbReference>
<dbReference type="InParanoid" id="A0A6P8IRX4"/>
<dbReference type="PRINTS" id="PR00700">
    <property type="entry name" value="PRTYPHPHTASE"/>
</dbReference>
<dbReference type="AlphaFoldDB" id="A0A6P8IRX4"/>
<feature type="domain" description="Tyrosine-protein phosphatase" evidence="2">
    <location>
        <begin position="1"/>
        <end position="164"/>
    </location>
</feature>
<dbReference type="InterPro" id="IPR050348">
    <property type="entry name" value="Protein-Tyr_Phosphatase"/>
</dbReference>
<feature type="domain" description="Tyrosine specific protein phosphatases" evidence="3">
    <location>
        <begin position="83"/>
        <end position="155"/>
    </location>
</feature>
<feature type="chain" id="PRO_5028198995" evidence="1">
    <location>
        <begin position="20"/>
        <end position="293"/>
    </location>
</feature>
<evidence type="ECO:0000313" key="4">
    <source>
        <dbReference type="Proteomes" id="UP000515163"/>
    </source>
</evidence>
<dbReference type="InterPro" id="IPR000242">
    <property type="entry name" value="PTP_cat"/>
</dbReference>